<organism evidence="2 3">
    <name type="scientific">Mesocestoides corti</name>
    <name type="common">Flatworm</name>
    <dbReference type="NCBI Taxonomy" id="53468"/>
    <lineage>
        <taxon>Eukaryota</taxon>
        <taxon>Metazoa</taxon>
        <taxon>Spiralia</taxon>
        <taxon>Lophotrochozoa</taxon>
        <taxon>Platyhelminthes</taxon>
        <taxon>Cestoda</taxon>
        <taxon>Eucestoda</taxon>
        <taxon>Cyclophyllidea</taxon>
        <taxon>Mesocestoididae</taxon>
        <taxon>Mesocestoides</taxon>
    </lineage>
</organism>
<dbReference type="EMBL" id="UXSR01000038">
    <property type="protein sequence ID" value="VDD74437.1"/>
    <property type="molecule type" value="Genomic_DNA"/>
</dbReference>
<dbReference type="InterPro" id="IPR027482">
    <property type="entry name" value="Sec1-like_dom2"/>
</dbReference>
<dbReference type="SUPFAM" id="SSF56815">
    <property type="entry name" value="Sec1/munc18-like (SM) proteins"/>
    <property type="match status" value="1"/>
</dbReference>
<dbReference type="Pfam" id="PF00995">
    <property type="entry name" value="Sec1"/>
    <property type="match status" value="1"/>
</dbReference>
<gene>
    <name evidence="2" type="ORF">MCOS_LOCUS440</name>
</gene>
<dbReference type="Proteomes" id="UP000267029">
    <property type="component" value="Unassembled WGS sequence"/>
</dbReference>
<dbReference type="STRING" id="53468.A0A0R3U1Z9"/>
<evidence type="ECO:0000313" key="2">
    <source>
        <dbReference type="EMBL" id="VDD74437.1"/>
    </source>
</evidence>
<comment type="similarity">
    <text evidence="1">Belongs to the STXBP/unc-18/SEC1 family.</text>
</comment>
<proteinExistence type="inferred from homology"/>
<sequence>MPTVARSLSTAPFKDSYQKELLRFLDAHQSPKAIYWEREAIAPVNLIVGHSVLKDHGVNHSYLIDPQHTSQCPPDVKTIFFVLHSNLKILDIVRNFLKSEFSPRAPTSETSKREYCIIAIPTFSVVCKAFLQETQVYNRLSGVYELPLTLLPLDSDLLSMEDPDSFAVPWHNTDVHASVQSFSLHENEVSLFNLAKGLMKFQAVYGLFPRIRSKGAKAKRVVAMLAQMRQEAAATANLDVSTDAPTVQPLESPGQADLLIIIDRSVDILTPCLSQLTYEGLINEVFPVKYGSVKIPLPGSENNPKSVVFNSVDQLFSDIRNQNFTNVASILSKRTKELSAIINETKSSKELNKLRQVVGQLPELRQLHASASVHMSIAESVQDYATSDDFMSSFRTQQGFLSGHELDKVHPYIEKRILEMAPIEEVLRLICVQSLCSGGLKPRLLEFYAREITQMYGPEHMMTLDNLKRLGLLEESSRLAVVSQPSNTSAFFNDGNGAVRHTIAAISTAYSSSLRRSLRLQVTSDGTNQQSPHQEQSLDGAFAQIFGGSVPISVRLVQAMALGWPTRSLLAPTSGVGGGGGAFLSSAANTALLAGRRLVSNAAAVNTSSGGYVMSLLPAVELDETQTPGEVLTASKADGFVGGMKPTTSNVSVKPDNATKTVVIAFVGGVTHSELAALRKVAASEEGNALVLKCSVAGYKAKMPLYDSNLRGSILSNEKLG</sequence>
<dbReference type="AlphaFoldDB" id="A0A0R3U1Z9"/>
<dbReference type="InterPro" id="IPR001619">
    <property type="entry name" value="Sec1-like"/>
</dbReference>
<dbReference type="Gene3D" id="3.40.50.2060">
    <property type="match status" value="1"/>
</dbReference>
<evidence type="ECO:0008006" key="4">
    <source>
        <dbReference type="Google" id="ProtNLM"/>
    </source>
</evidence>
<keyword evidence="3" id="KW-1185">Reference proteome</keyword>
<dbReference type="InterPro" id="IPR036045">
    <property type="entry name" value="Sec1-like_sf"/>
</dbReference>
<dbReference type="OrthoDB" id="10262287at2759"/>
<dbReference type="InterPro" id="IPR043155">
    <property type="entry name" value="VPS33_dom3b"/>
</dbReference>
<dbReference type="InterPro" id="IPR043154">
    <property type="entry name" value="Sec-1-like_dom1"/>
</dbReference>
<evidence type="ECO:0000313" key="3">
    <source>
        <dbReference type="Proteomes" id="UP000267029"/>
    </source>
</evidence>
<protein>
    <recommendedName>
        <fullName evidence="4">Vacuolar protein sorting-associated protein 33A</fullName>
    </recommendedName>
</protein>
<dbReference type="Gene3D" id="1.25.40.850">
    <property type="match status" value="1"/>
</dbReference>
<name>A0A0R3U1Z9_MESCO</name>
<dbReference type="Gene3D" id="3.40.50.1910">
    <property type="match status" value="2"/>
</dbReference>
<dbReference type="GO" id="GO:0016192">
    <property type="term" value="P:vesicle-mediated transport"/>
    <property type="evidence" value="ECO:0007669"/>
    <property type="project" value="InterPro"/>
</dbReference>
<dbReference type="PANTHER" id="PTHR11679">
    <property type="entry name" value="VESICLE PROTEIN SORTING-ASSOCIATED"/>
    <property type="match status" value="1"/>
</dbReference>
<evidence type="ECO:0000256" key="1">
    <source>
        <dbReference type="ARBA" id="ARBA00009884"/>
    </source>
</evidence>
<reference evidence="2 3" key="1">
    <citation type="submission" date="2018-10" db="EMBL/GenBank/DDBJ databases">
        <authorList>
            <consortium name="Pathogen Informatics"/>
        </authorList>
    </citation>
    <scope>NUCLEOTIDE SEQUENCE [LARGE SCALE GENOMIC DNA]</scope>
</reference>
<accession>A0A0R3U1Z9</accession>